<feature type="compositionally biased region" description="Low complexity" evidence="1">
    <location>
        <begin position="161"/>
        <end position="171"/>
    </location>
</feature>
<keyword evidence="2" id="KW-1133">Transmembrane helix</keyword>
<dbReference type="Proteomes" id="UP000824130">
    <property type="component" value="Unassembled WGS sequence"/>
</dbReference>
<protein>
    <submittedName>
        <fullName evidence="3">Uncharacterized protein</fullName>
    </submittedName>
</protein>
<comment type="caution">
    <text evidence="3">The sequence shown here is derived from an EMBL/GenBank/DDBJ whole genome shotgun (WGS) entry which is preliminary data.</text>
</comment>
<keyword evidence="2" id="KW-0812">Transmembrane</keyword>
<feature type="region of interest" description="Disordered" evidence="1">
    <location>
        <begin position="147"/>
        <end position="188"/>
    </location>
</feature>
<feature type="compositionally biased region" description="Basic and acidic residues" evidence="1">
    <location>
        <begin position="75"/>
        <end position="90"/>
    </location>
</feature>
<accession>A0A9D1N595</accession>
<dbReference type="AlphaFoldDB" id="A0A9D1N595"/>
<evidence type="ECO:0000313" key="3">
    <source>
        <dbReference type="EMBL" id="HIU95417.1"/>
    </source>
</evidence>
<evidence type="ECO:0000256" key="2">
    <source>
        <dbReference type="SAM" id="Phobius"/>
    </source>
</evidence>
<evidence type="ECO:0000256" key="1">
    <source>
        <dbReference type="SAM" id="MobiDB-lite"/>
    </source>
</evidence>
<sequence length="188" mass="19217">MTQAEIFHIVAIICFAISALCLAAAVAAYFKLGIAAVIGDITGRTARKQIEEYEARQEGRRPQTGRRARTQASFRSEKFKSEKLKSEKLKSGGLKPAAVSSGFVPSTDSADAGDAGDSTEILAGSSAGGGSTEILATTGVADSTEILMTAGDGDGTEILTGSPAGPSASASDVRDEETALLSGKEQSA</sequence>
<feature type="compositionally biased region" description="Low complexity" evidence="1">
    <location>
        <begin position="106"/>
        <end position="119"/>
    </location>
</feature>
<name>A0A9D1N595_9FIRM</name>
<reference evidence="3" key="1">
    <citation type="submission" date="2020-10" db="EMBL/GenBank/DDBJ databases">
        <authorList>
            <person name="Gilroy R."/>
        </authorList>
    </citation>
    <scope>NUCLEOTIDE SEQUENCE</scope>
    <source>
        <strain evidence="3">ChiSjej4B22-8349</strain>
    </source>
</reference>
<feature type="transmembrane region" description="Helical" evidence="2">
    <location>
        <begin position="6"/>
        <end position="30"/>
    </location>
</feature>
<feature type="region of interest" description="Disordered" evidence="1">
    <location>
        <begin position="54"/>
        <end position="133"/>
    </location>
</feature>
<gene>
    <name evidence="3" type="ORF">IAD25_01715</name>
</gene>
<organism evidence="3 4">
    <name type="scientific">Candidatus Allocopromorpha excrementipullorum</name>
    <dbReference type="NCBI Taxonomy" id="2840743"/>
    <lineage>
        <taxon>Bacteria</taxon>
        <taxon>Bacillati</taxon>
        <taxon>Bacillota</taxon>
        <taxon>Clostridia</taxon>
        <taxon>Eubacteriales</taxon>
        <taxon>Eubacteriaceae</taxon>
        <taxon>Eubacteriaceae incertae sedis</taxon>
        <taxon>Candidatus Allocopromorpha</taxon>
    </lineage>
</organism>
<keyword evidence="2" id="KW-0472">Membrane</keyword>
<proteinExistence type="predicted"/>
<reference evidence="3" key="2">
    <citation type="journal article" date="2021" name="PeerJ">
        <title>Extensive microbial diversity within the chicken gut microbiome revealed by metagenomics and culture.</title>
        <authorList>
            <person name="Gilroy R."/>
            <person name="Ravi A."/>
            <person name="Getino M."/>
            <person name="Pursley I."/>
            <person name="Horton D.L."/>
            <person name="Alikhan N.F."/>
            <person name="Baker D."/>
            <person name="Gharbi K."/>
            <person name="Hall N."/>
            <person name="Watson M."/>
            <person name="Adriaenssens E.M."/>
            <person name="Foster-Nyarko E."/>
            <person name="Jarju S."/>
            <person name="Secka A."/>
            <person name="Antonio M."/>
            <person name="Oren A."/>
            <person name="Chaudhuri R.R."/>
            <person name="La Ragione R."/>
            <person name="Hildebrand F."/>
            <person name="Pallen M.J."/>
        </authorList>
    </citation>
    <scope>NUCLEOTIDE SEQUENCE</scope>
    <source>
        <strain evidence="3">ChiSjej4B22-8349</strain>
    </source>
</reference>
<evidence type="ECO:0000313" key="4">
    <source>
        <dbReference type="Proteomes" id="UP000824130"/>
    </source>
</evidence>
<dbReference type="EMBL" id="DVOB01000038">
    <property type="protein sequence ID" value="HIU95417.1"/>
    <property type="molecule type" value="Genomic_DNA"/>
</dbReference>